<comment type="caution">
    <text evidence="4">The sequence shown here is derived from an EMBL/GenBank/DDBJ whole genome shotgun (WGS) entry which is preliminary data.</text>
</comment>
<evidence type="ECO:0000313" key="5">
    <source>
        <dbReference type="Proteomes" id="UP000749646"/>
    </source>
</evidence>
<dbReference type="OrthoDB" id="295274at2759"/>
<organism evidence="4 5">
    <name type="scientific">Modicella reniformis</name>
    <dbReference type="NCBI Taxonomy" id="1440133"/>
    <lineage>
        <taxon>Eukaryota</taxon>
        <taxon>Fungi</taxon>
        <taxon>Fungi incertae sedis</taxon>
        <taxon>Mucoromycota</taxon>
        <taxon>Mortierellomycotina</taxon>
        <taxon>Mortierellomycetes</taxon>
        <taxon>Mortierellales</taxon>
        <taxon>Mortierellaceae</taxon>
        <taxon>Modicella</taxon>
    </lineage>
</organism>
<dbReference type="Pfam" id="PF11785">
    <property type="entry name" value="Aft1_OSA"/>
    <property type="match status" value="1"/>
</dbReference>
<evidence type="ECO:0000259" key="3">
    <source>
        <dbReference type="Pfam" id="PF11786"/>
    </source>
</evidence>
<dbReference type="Pfam" id="PF11786">
    <property type="entry name" value="Aft1_HRA"/>
    <property type="match status" value="1"/>
</dbReference>
<gene>
    <name evidence="4" type="ORF">BGZ65_011741</name>
</gene>
<feature type="compositionally biased region" description="Polar residues" evidence="1">
    <location>
        <begin position="1"/>
        <end position="17"/>
    </location>
</feature>
<sequence>MTTVGTLNTDLGPSHNSLADLGPAPTSNVPLIITTAADDDKGDKLAAAPIEGAGGGPMNFLAACSKLDMEPNPFEQSFSGSAPTSNPGSASGTGETPKPILPPIASMSGPLASNSGQFGWEEPSLRLGPLSPSMLQGPQDPIMFEKPATTGALPMSSSFTAGTAAVAVAAPISTIFTS</sequence>
<keyword evidence="5" id="KW-1185">Reference proteome</keyword>
<dbReference type="EMBL" id="JAAAHW010005162">
    <property type="protein sequence ID" value="KAF9969647.1"/>
    <property type="molecule type" value="Genomic_DNA"/>
</dbReference>
<accession>A0A9P6JFJ1</accession>
<proteinExistence type="predicted"/>
<reference evidence="4" key="1">
    <citation type="journal article" date="2020" name="Fungal Divers.">
        <title>Resolving the Mortierellaceae phylogeny through synthesis of multi-gene phylogenetics and phylogenomics.</title>
        <authorList>
            <person name="Vandepol N."/>
            <person name="Liber J."/>
            <person name="Desiro A."/>
            <person name="Na H."/>
            <person name="Kennedy M."/>
            <person name="Barry K."/>
            <person name="Grigoriev I.V."/>
            <person name="Miller A.N."/>
            <person name="O'Donnell K."/>
            <person name="Stajich J.E."/>
            <person name="Bonito G."/>
        </authorList>
    </citation>
    <scope>NUCLEOTIDE SEQUENCE</scope>
    <source>
        <strain evidence="4">MES-2147</strain>
    </source>
</reference>
<feature type="domain" description="Transcription factor Aft1 HRA" evidence="3">
    <location>
        <begin position="116"/>
        <end position="162"/>
    </location>
</feature>
<feature type="non-terminal residue" evidence="4">
    <location>
        <position position="1"/>
    </location>
</feature>
<evidence type="ECO:0000259" key="2">
    <source>
        <dbReference type="Pfam" id="PF11785"/>
    </source>
</evidence>
<feature type="region of interest" description="Disordered" evidence="1">
    <location>
        <begin position="1"/>
        <end position="25"/>
    </location>
</feature>
<dbReference type="AlphaFoldDB" id="A0A9P6JFJ1"/>
<dbReference type="InterPro" id="IPR021755">
    <property type="entry name" value="TF_Aft1_HRA"/>
</dbReference>
<evidence type="ECO:0000313" key="4">
    <source>
        <dbReference type="EMBL" id="KAF9969647.1"/>
    </source>
</evidence>
<feature type="domain" description="Transcription factor Aft1 osmotic stress" evidence="2">
    <location>
        <begin position="65"/>
        <end position="84"/>
    </location>
</feature>
<dbReference type="Proteomes" id="UP000749646">
    <property type="component" value="Unassembled WGS sequence"/>
</dbReference>
<feature type="compositionally biased region" description="Polar residues" evidence="1">
    <location>
        <begin position="74"/>
        <end position="94"/>
    </location>
</feature>
<evidence type="ECO:0000256" key="1">
    <source>
        <dbReference type="SAM" id="MobiDB-lite"/>
    </source>
</evidence>
<protein>
    <submittedName>
        <fullName evidence="4">Uncharacterized protein</fullName>
    </submittedName>
</protein>
<dbReference type="InterPro" id="IPR020956">
    <property type="entry name" value="TF_Aft1_OSM"/>
</dbReference>
<name>A0A9P6JFJ1_9FUNG</name>
<feature type="region of interest" description="Disordered" evidence="1">
    <location>
        <begin position="71"/>
        <end position="131"/>
    </location>
</feature>